<dbReference type="Pfam" id="PF14561">
    <property type="entry name" value="TPR_20"/>
    <property type="match status" value="1"/>
</dbReference>
<dbReference type="InterPro" id="IPR013766">
    <property type="entry name" value="Thioredoxin_domain"/>
</dbReference>
<dbReference type="Gene3D" id="1.25.40.10">
    <property type="entry name" value="Tetratricopeptide repeat domain"/>
    <property type="match status" value="1"/>
</dbReference>
<protein>
    <submittedName>
        <fullName evidence="3">Co-chaperone YbbN</fullName>
    </submittedName>
</protein>
<dbReference type="RefSeq" id="WP_002515004.1">
    <property type="nucleotide sequence ID" value="NZ_AP019664.1"/>
</dbReference>
<organism evidence="3 4">
    <name type="scientific">Cutibacterium acnes</name>
    <name type="common">Propionibacterium acnes</name>
    <dbReference type="NCBI Taxonomy" id="1747"/>
    <lineage>
        <taxon>Bacteria</taxon>
        <taxon>Bacillati</taxon>
        <taxon>Actinomycetota</taxon>
        <taxon>Actinomycetes</taxon>
        <taxon>Propionibacteriales</taxon>
        <taxon>Propionibacteriaceae</taxon>
        <taxon>Cutibacterium</taxon>
    </lineage>
</organism>
<dbReference type="GO" id="GO:0005737">
    <property type="term" value="C:cytoplasm"/>
    <property type="evidence" value="ECO:0007669"/>
    <property type="project" value="TreeGrafter"/>
</dbReference>
<dbReference type="Proteomes" id="UP000226191">
    <property type="component" value="Unassembled WGS sequence"/>
</dbReference>
<reference evidence="3 4" key="1">
    <citation type="submission" date="2017-02" db="EMBL/GenBank/DDBJ databases">
        <title>Prevalence of linear plasmids in Cutibacterium acnes isolates obtained from cancerous prostatic tissue.</title>
        <authorList>
            <person name="Davidsson S."/>
            <person name="Bruggemann H."/>
        </authorList>
    </citation>
    <scope>NUCLEOTIDE SEQUENCE [LARGE SCALE GENOMIC DNA]</scope>
    <source>
        <strain evidence="3 4">11-78</strain>
    </source>
</reference>
<evidence type="ECO:0000313" key="4">
    <source>
        <dbReference type="Proteomes" id="UP000226191"/>
    </source>
</evidence>
<comment type="caution">
    <text evidence="3">The sequence shown here is derived from an EMBL/GenBank/DDBJ whole genome shotgun (WGS) entry which is preliminary data.</text>
</comment>
<proteinExistence type="inferred from homology"/>
<dbReference type="EMBL" id="MVCE01000001">
    <property type="protein sequence ID" value="PGF36574.1"/>
    <property type="molecule type" value="Genomic_DNA"/>
</dbReference>
<dbReference type="PANTHER" id="PTHR45663:SF11">
    <property type="entry name" value="GEO12009P1"/>
    <property type="match status" value="1"/>
</dbReference>
<sequence>MDDMSSDSIHRHDAVDLSGLAAAASSADSPVGPAAHVGSATARTWVVEGTEENFNSLLQKSVQHPVLVEFTTPQAHGAKEMESLLRRVTDEAAGKWLLVRVDIDAQPRLAQSLGVKAVPMLVAVIGGQLAPLAQGTIDEQQFRQLTEQVIQAATSAGMVGRAEPVMVEVSSEEPVGPDPRTVEAEKLMDAGKFDEAVAAYDALLASEPNDPVLIAGRNGAALLGRLDGKDPAALLTAAQQRPDDVDAQLAAADVELMGGRPADAFNRIIQVVRSTHDEERETARTRLLDLFEMVGQSAPEVAAARRSLAAVLF</sequence>
<dbReference type="GO" id="GO:0006950">
    <property type="term" value="P:response to stress"/>
    <property type="evidence" value="ECO:0007669"/>
    <property type="project" value="UniProtKB-ARBA"/>
</dbReference>
<evidence type="ECO:0000256" key="1">
    <source>
        <dbReference type="ARBA" id="ARBA00008987"/>
    </source>
</evidence>
<dbReference type="Pfam" id="PF00085">
    <property type="entry name" value="Thioredoxin"/>
    <property type="match status" value="1"/>
</dbReference>
<dbReference type="SUPFAM" id="SSF52833">
    <property type="entry name" value="Thioredoxin-like"/>
    <property type="match status" value="1"/>
</dbReference>
<accession>A0A2B7J2Q7</accession>
<dbReference type="InterPro" id="IPR011990">
    <property type="entry name" value="TPR-like_helical_dom_sf"/>
</dbReference>
<comment type="similarity">
    <text evidence="1">Belongs to the thioredoxin family.</text>
</comment>
<evidence type="ECO:0000256" key="2">
    <source>
        <dbReference type="ARBA" id="ARBA00023284"/>
    </source>
</evidence>
<dbReference type="InterPro" id="IPR036249">
    <property type="entry name" value="Thioredoxin-like_sf"/>
</dbReference>
<dbReference type="OrthoDB" id="5181746at2"/>
<dbReference type="SUPFAM" id="SSF48452">
    <property type="entry name" value="TPR-like"/>
    <property type="match status" value="1"/>
</dbReference>
<dbReference type="GO" id="GO:0015035">
    <property type="term" value="F:protein-disulfide reductase activity"/>
    <property type="evidence" value="ECO:0007669"/>
    <property type="project" value="TreeGrafter"/>
</dbReference>
<dbReference type="PANTHER" id="PTHR45663">
    <property type="entry name" value="GEO12009P1"/>
    <property type="match status" value="1"/>
</dbReference>
<dbReference type="AlphaFoldDB" id="A0A2B7J2Q7"/>
<evidence type="ECO:0000313" key="3">
    <source>
        <dbReference type="EMBL" id="PGF36574.1"/>
    </source>
</evidence>
<dbReference type="GeneID" id="92857076"/>
<dbReference type="CDD" id="cd02956">
    <property type="entry name" value="ybbN"/>
    <property type="match status" value="1"/>
</dbReference>
<name>A0A2B7J2Q7_CUTAC</name>
<keyword evidence="2" id="KW-0676">Redox-active center</keyword>
<dbReference type="Gene3D" id="3.40.30.10">
    <property type="entry name" value="Glutaredoxin"/>
    <property type="match status" value="1"/>
</dbReference>
<gene>
    <name evidence="3" type="ORF">B1B09_02875</name>
</gene>